<name>A0ABQ6FSQ8_9CHLR</name>
<gene>
    <name evidence="1" type="ORF">KDH_26800</name>
</gene>
<proteinExistence type="predicted"/>
<dbReference type="Proteomes" id="UP001344906">
    <property type="component" value="Unassembled WGS sequence"/>
</dbReference>
<comment type="caution">
    <text evidence="1">The sequence shown here is derived from an EMBL/GenBank/DDBJ whole genome shotgun (WGS) entry which is preliminary data.</text>
</comment>
<evidence type="ECO:0008006" key="3">
    <source>
        <dbReference type="Google" id="ProtNLM"/>
    </source>
</evidence>
<accession>A0ABQ6FSQ8</accession>
<evidence type="ECO:0000313" key="1">
    <source>
        <dbReference type="EMBL" id="GLV55836.1"/>
    </source>
</evidence>
<organism evidence="1 2">
    <name type="scientific">Dictyobacter halimunensis</name>
    <dbReference type="NCBI Taxonomy" id="3026934"/>
    <lineage>
        <taxon>Bacteria</taxon>
        <taxon>Bacillati</taxon>
        <taxon>Chloroflexota</taxon>
        <taxon>Ktedonobacteria</taxon>
        <taxon>Ktedonobacterales</taxon>
        <taxon>Dictyobacteraceae</taxon>
        <taxon>Dictyobacter</taxon>
    </lineage>
</organism>
<sequence length="85" mass="9395">MALISGIHAVSPLFCHGSSLCFDMWVSVLFHVWSENQSDRVNDKGEGVCSLHWRSPGRMHLELFWGTTEGSSVGAREEGVCCVVQ</sequence>
<dbReference type="EMBL" id="BSRI01000001">
    <property type="protein sequence ID" value="GLV55836.1"/>
    <property type="molecule type" value="Genomic_DNA"/>
</dbReference>
<reference evidence="1 2" key="1">
    <citation type="submission" date="2023-02" db="EMBL/GenBank/DDBJ databases">
        <title>Dictyobacter halimunensis sp. nov., a new member of the class Ktedonobacteria from forest soil in a geothermal area.</title>
        <authorList>
            <person name="Rachmania M.K."/>
            <person name="Ningsih F."/>
            <person name="Sakai Y."/>
            <person name="Yabe S."/>
            <person name="Yokota A."/>
            <person name="Sjamsuridzal W."/>
        </authorList>
    </citation>
    <scope>NUCLEOTIDE SEQUENCE [LARGE SCALE GENOMIC DNA]</scope>
    <source>
        <strain evidence="1 2">S3.2.2.5</strain>
    </source>
</reference>
<protein>
    <recommendedName>
        <fullName evidence="3">Secreted protein</fullName>
    </recommendedName>
</protein>
<evidence type="ECO:0000313" key="2">
    <source>
        <dbReference type="Proteomes" id="UP001344906"/>
    </source>
</evidence>
<keyword evidence="2" id="KW-1185">Reference proteome</keyword>